<evidence type="ECO:0000313" key="1">
    <source>
        <dbReference type="EMBL" id="MPN34071.1"/>
    </source>
</evidence>
<protein>
    <submittedName>
        <fullName evidence="1">Uncharacterized protein</fullName>
    </submittedName>
</protein>
<comment type="caution">
    <text evidence="1">The sequence shown here is derived from an EMBL/GenBank/DDBJ whole genome shotgun (WGS) entry which is preliminary data.</text>
</comment>
<gene>
    <name evidence="1" type="ORF">SDC9_181563</name>
</gene>
<reference evidence="1" key="1">
    <citation type="submission" date="2019-08" db="EMBL/GenBank/DDBJ databases">
        <authorList>
            <person name="Kucharzyk K."/>
            <person name="Murdoch R.W."/>
            <person name="Higgins S."/>
            <person name="Loffler F."/>
        </authorList>
    </citation>
    <scope>NUCLEOTIDE SEQUENCE</scope>
</reference>
<sequence>MPAGALASPVDDLGIFLPARGGAYHLPQPQPCDVVAGHDLVLHGAAVFQHHPPEAADVRDVVLALCERDHMVDDALLLRGVGDRDVAVHLVFGDRARGLKPPFDQGQDFFIKFAYLFSVFLQHHHSP</sequence>
<dbReference type="AlphaFoldDB" id="A0A645H4W1"/>
<proteinExistence type="predicted"/>
<accession>A0A645H4W1</accession>
<name>A0A645H4W1_9ZZZZ</name>
<dbReference type="EMBL" id="VSSQ01086911">
    <property type="protein sequence ID" value="MPN34071.1"/>
    <property type="molecule type" value="Genomic_DNA"/>
</dbReference>
<organism evidence="1">
    <name type="scientific">bioreactor metagenome</name>
    <dbReference type="NCBI Taxonomy" id="1076179"/>
    <lineage>
        <taxon>unclassified sequences</taxon>
        <taxon>metagenomes</taxon>
        <taxon>ecological metagenomes</taxon>
    </lineage>
</organism>